<sequence>MELMIADSELHDFNAIPYEDIHMAFRQFQEAGETEKNSFKDPTLEGKKSSLEGD</sequence>
<reference evidence="2" key="2">
    <citation type="submission" date="2023-06" db="EMBL/GenBank/DDBJ databases">
        <authorList>
            <person name="Ma L."/>
            <person name="Liu K.-W."/>
            <person name="Li Z."/>
            <person name="Hsiao Y.-Y."/>
            <person name="Qi Y."/>
            <person name="Fu T."/>
            <person name="Tang G."/>
            <person name="Zhang D."/>
            <person name="Sun W.-H."/>
            <person name="Liu D.-K."/>
            <person name="Li Y."/>
            <person name="Chen G.-Z."/>
            <person name="Liu X.-D."/>
            <person name="Liao X.-Y."/>
            <person name="Jiang Y.-T."/>
            <person name="Yu X."/>
            <person name="Hao Y."/>
            <person name="Huang J."/>
            <person name="Zhao X.-W."/>
            <person name="Ke S."/>
            <person name="Chen Y.-Y."/>
            <person name="Wu W.-L."/>
            <person name="Hsu J.-L."/>
            <person name="Lin Y.-F."/>
            <person name="Huang M.-D."/>
            <person name="Li C.-Y."/>
            <person name="Huang L."/>
            <person name="Wang Z.-W."/>
            <person name="Zhao X."/>
            <person name="Zhong W.-Y."/>
            <person name="Peng D.-H."/>
            <person name="Ahmad S."/>
            <person name="Lan S."/>
            <person name="Zhang J.-S."/>
            <person name="Tsai W.-C."/>
            <person name="Van De Peer Y."/>
            <person name="Liu Z.-J."/>
        </authorList>
    </citation>
    <scope>NUCLEOTIDE SEQUENCE</scope>
    <source>
        <strain evidence="2">CP</strain>
        <tissue evidence="2">Leaves</tissue>
    </source>
</reference>
<dbReference type="Proteomes" id="UP001180020">
    <property type="component" value="Unassembled WGS sequence"/>
</dbReference>
<dbReference type="EMBL" id="JAUJYO010000014">
    <property type="protein sequence ID" value="KAK1299224.1"/>
    <property type="molecule type" value="Genomic_DNA"/>
</dbReference>
<comment type="caution">
    <text evidence="2">The sequence shown here is derived from an EMBL/GenBank/DDBJ whole genome shotgun (WGS) entry which is preliminary data.</text>
</comment>
<feature type="compositionally biased region" description="Basic and acidic residues" evidence="1">
    <location>
        <begin position="33"/>
        <end position="54"/>
    </location>
</feature>
<organism evidence="2 3">
    <name type="scientific">Acorus calamus</name>
    <name type="common">Sweet flag</name>
    <dbReference type="NCBI Taxonomy" id="4465"/>
    <lineage>
        <taxon>Eukaryota</taxon>
        <taxon>Viridiplantae</taxon>
        <taxon>Streptophyta</taxon>
        <taxon>Embryophyta</taxon>
        <taxon>Tracheophyta</taxon>
        <taxon>Spermatophyta</taxon>
        <taxon>Magnoliopsida</taxon>
        <taxon>Liliopsida</taxon>
        <taxon>Acoraceae</taxon>
        <taxon>Acorus</taxon>
    </lineage>
</organism>
<evidence type="ECO:0000313" key="2">
    <source>
        <dbReference type="EMBL" id="KAK1299224.1"/>
    </source>
</evidence>
<name>A0AAV9DDZ3_ACOCL</name>
<proteinExistence type="predicted"/>
<dbReference type="AlphaFoldDB" id="A0AAV9DDZ3"/>
<accession>A0AAV9DDZ3</accession>
<evidence type="ECO:0000256" key="1">
    <source>
        <dbReference type="SAM" id="MobiDB-lite"/>
    </source>
</evidence>
<evidence type="ECO:0000313" key="3">
    <source>
        <dbReference type="Proteomes" id="UP001180020"/>
    </source>
</evidence>
<keyword evidence="3" id="KW-1185">Reference proteome</keyword>
<feature type="region of interest" description="Disordered" evidence="1">
    <location>
        <begin position="32"/>
        <end position="54"/>
    </location>
</feature>
<gene>
    <name evidence="2" type="ORF">QJS10_CPB14g00668</name>
</gene>
<reference evidence="2" key="1">
    <citation type="journal article" date="2023" name="Nat. Commun.">
        <title>Diploid and tetraploid genomes of Acorus and the evolution of monocots.</title>
        <authorList>
            <person name="Ma L."/>
            <person name="Liu K.W."/>
            <person name="Li Z."/>
            <person name="Hsiao Y.Y."/>
            <person name="Qi Y."/>
            <person name="Fu T."/>
            <person name="Tang G.D."/>
            <person name="Zhang D."/>
            <person name="Sun W.H."/>
            <person name="Liu D.K."/>
            <person name="Li Y."/>
            <person name="Chen G.Z."/>
            <person name="Liu X.D."/>
            <person name="Liao X.Y."/>
            <person name="Jiang Y.T."/>
            <person name="Yu X."/>
            <person name="Hao Y."/>
            <person name="Huang J."/>
            <person name="Zhao X.W."/>
            <person name="Ke S."/>
            <person name="Chen Y.Y."/>
            <person name="Wu W.L."/>
            <person name="Hsu J.L."/>
            <person name="Lin Y.F."/>
            <person name="Huang M.D."/>
            <person name="Li C.Y."/>
            <person name="Huang L."/>
            <person name="Wang Z.W."/>
            <person name="Zhao X."/>
            <person name="Zhong W.Y."/>
            <person name="Peng D.H."/>
            <person name="Ahmad S."/>
            <person name="Lan S."/>
            <person name="Zhang J.S."/>
            <person name="Tsai W.C."/>
            <person name="Van de Peer Y."/>
            <person name="Liu Z.J."/>
        </authorList>
    </citation>
    <scope>NUCLEOTIDE SEQUENCE</scope>
    <source>
        <strain evidence="2">CP</strain>
    </source>
</reference>
<protein>
    <submittedName>
        <fullName evidence="2">Uncharacterized protein</fullName>
    </submittedName>
</protein>